<dbReference type="SUPFAM" id="SSF52172">
    <property type="entry name" value="CheY-like"/>
    <property type="match status" value="1"/>
</dbReference>
<reference evidence="5" key="1">
    <citation type="journal article" date="2022" name="Int. J. Syst. Evol. Microbiol.">
        <title>Anaeromyxobacter oryzae sp. nov., Anaeromyxobacter diazotrophicus sp. nov. and Anaeromyxobacter paludicola sp. nov., isolated from paddy soils.</title>
        <authorList>
            <person name="Itoh H."/>
            <person name="Xu Z."/>
            <person name="Mise K."/>
            <person name="Masuda Y."/>
            <person name="Ushijima N."/>
            <person name="Hayakawa C."/>
            <person name="Shiratori Y."/>
            <person name="Senoo K."/>
        </authorList>
    </citation>
    <scope>NUCLEOTIDE SEQUENCE [LARGE SCALE GENOMIC DNA]</scope>
    <source>
        <strain evidence="5">Red232</strain>
    </source>
</reference>
<dbReference type="InterPro" id="IPR001789">
    <property type="entry name" value="Sig_transdc_resp-reg_receiver"/>
</dbReference>
<dbReference type="Pfam" id="PF00072">
    <property type="entry name" value="Response_reg"/>
    <property type="match status" value="1"/>
</dbReference>
<dbReference type="EMBL" id="AP025591">
    <property type="protein sequence ID" value="BDG04258.1"/>
    <property type="molecule type" value="Genomic_DNA"/>
</dbReference>
<dbReference type="Proteomes" id="UP001162891">
    <property type="component" value="Chromosome"/>
</dbReference>
<proteinExistence type="predicted"/>
<evidence type="ECO:0000256" key="2">
    <source>
        <dbReference type="PROSITE-ProRule" id="PRU00169"/>
    </source>
</evidence>
<dbReference type="PROSITE" id="PS50110">
    <property type="entry name" value="RESPONSE_REGULATORY"/>
    <property type="match status" value="1"/>
</dbReference>
<keyword evidence="5" id="KW-1185">Reference proteome</keyword>
<name>A0ABN6MXJ1_9BACT</name>
<dbReference type="Gene3D" id="3.40.50.2300">
    <property type="match status" value="1"/>
</dbReference>
<keyword evidence="1 2" id="KW-0597">Phosphoprotein</keyword>
<feature type="domain" description="Response regulatory" evidence="3">
    <location>
        <begin position="114"/>
        <end position="229"/>
    </location>
</feature>
<feature type="modified residue" description="4-aspartylphosphate" evidence="2">
    <location>
        <position position="165"/>
    </location>
</feature>
<accession>A0ABN6MXJ1</accession>
<gene>
    <name evidence="4" type="ORF">AMOR_32540</name>
</gene>
<sequence length="229" mass="25031">MKVLICCDSELVLQMTGMALEAAGHQVLLEREPHALVPEVAGAAALLVDAGRAKQAPALLRDRGFTGRALLVGEGAQEELARAAAELKLDGAVSAPGSEDFPKRFTAAVEGRRRVLIVDDSEIVARLLQEELEAKGFEIQYAPDAEKATSIILKRQTRPDLILLDINMPKVDGGQFCRFVKKNEMFKSIKVLFCSGEEKEKVQRLVQECGADGFISKDELLGKWIVDNT</sequence>
<protein>
    <recommendedName>
        <fullName evidence="3">Response regulatory domain-containing protein</fullName>
    </recommendedName>
</protein>
<dbReference type="RefSeq" id="WP_248352621.1">
    <property type="nucleotide sequence ID" value="NZ_AP025591.1"/>
</dbReference>
<dbReference type="PANTHER" id="PTHR44591">
    <property type="entry name" value="STRESS RESPONSE REGULATOR PROTEIN 1"/>
    <property type="match status" value="1"/>
</dbReference>
<evidence type="ECO:0000259" key="3">
    <source>
        <dbReference type="PROSITE" id="PS50110"/>
    </source>
</evidence>
<dbReference type="SMART" id="SM00448">
    <property type="entry name" value="REC"/>
    <property type="match status" value="1"/>
</dbReference>
<dbReference type="PANTHER" id="PTHR44591:SF3">
    <property type="entry name" value="RESPONSE REGULATORY DOMAIN-CONTAINING PROTEIN"/>
    <property type="match status" value="1"/>
</dbReference>
<dbReference type="CDD" id="cd00156">
    <property type="entry name" value="REC"/>
    <property type="match status" value="1"/>
</dbReference>
<organism evidence="4 5">
    <name type="scientific">Anaeromyxobacter oryzae</name>
    <dbReference type="NCBI Taxonomy" id="2918170"/>
    <lineage>
        <taxon>Bacteria</taxon>
        <taxon>Pseudomonadati</taxon>
        <taxon>Myxococcota</taxon>
        <taxon>Myxococcia</taxon>
        <taxon>Myxococcales</taxon>
        <taxon>Cystobacterineae</taxon>
        <taxon>Anaeromyxobacteraceae</taxon>
        <taxon>Anaeromyxobacter</taxon>
    </lineage>
</organism>
<evidence type="ECO:0000256" key="1">
    <source>
        <dbReference type="ARBA" id="ARBA00022553"/>
    </source>
</evidence>
<dbReference type="InterPro" id="IPR011006">
    <property type="entry name" value="CheY-like_superfamily"/>
</dbReference>
<dbReference type="InterPro" id="IPR050595">
    <property type="entry name" value="Bact_response_regulator"/>
</dbReference>
<evidence type="ECO:0000313" key="4">
    <source>
        <dbReference type="EMBL" id="BDG04258.1"/>
    </source>
</evidence>
<evidence type="ECO:0000313" key="5">
    <source>
        <dbReference type="Proteomes" id="UP001162891"/>
    </source>
</evidence>